<dbReference type="SUPFAM" id="SSF63817">
    <property type="entry name" value="Sortase"/>
    <property type="match status" value="1"/>
</dbReference>
<keyword evidence="2" id="KW-0812">Transmembrane</keyword>
<evidence type="ECO:0000313" key="4">
    <source>
        <dbReference type="Proteomes" id="UP001473063"/>
    </source>
</evidence>
<dbReference type="NCBIfam" id="NF033745">
    <property type="entry name" value="class_C_sortase"/>
    <property type="match status" value="1"/>
</dbReference>
<protein>
    <submittedName>
        <fullName evidence="3">Class C sortase</fullName>
    </submittedName>
</protein>
<dbReference type="Proteomes" id="UP001473063">
    <property type="component" value="Unassembled WGS sequence"/>
</dbReference>
<keyword evidence="1" id="KW-0378">Hydrolase</keyword>
<dbReference type="Pfam" id="PF04203">
    <property type="entry name" value="Sortase"/>
    <property type="match status" value="1"/>
</dbReference>
<reference evidence="3 4" key="1">
    <citation type="submission" date="2024-03" db="EMBL/GenBank/DDBJ databases">
        <title>Human intestinal bacterial collection.</title>
        <authorList>
            <person name="Pauvert C."/>
            <person name="Hitch T.C.A."/>
            <person name="Clavel T."/>
        </authorList>
    </citation>
    <scope>NUCLEOTIDE SEQUENCE [LARGE SCALE GENOMIC DNA]</scope>
    <source>
        <strain evidence="3 4">CLA-JM-H16</strain>
    </source>
</reference>
<feature type="transmembrane region" description="Helical" evidence="2">
    <location>
        <begin position="12"/>
        <end position="33"/>
    </location>
</feature>
<comment type="caution">
    <text evidence="3">The sequence shown here is derived from an EMBL/GenBank/DDBJ whole genome shotgun (WGS) entry which is preliminary data.</text>
</comment>
<keyword evidence="2" id="KW-0472">Membrane</keyword>
<evidence type="ECO:0000256" key="2">
    <source>
        <dbReference type="SAM" id="Phobius"/>
    </source>
</evidence>
<dbReference type="RefSeq" id="WP_349057567.1">
    <property type="nucleotide sequence ID" value="NZ_JBBMEJ010000026.1"/>
</dbReference>
<proteinExistence type="predicted"/>
<sequence>MTNNKKKKGSIVLNIFIVAVFLTGAGIFLYPTISDMWNQYRNAQLISTYDQAVTGLSDDSYEKLWKEAEEYNAEHTVNSIVDAFDDEGDYEPTHPYDEVLDPNGDGLMGSIEIPKIQAKLAIYHGLSKNVLEKGVGHVEGTSLPIGGAGTHAVLAAHRGLPNAKLFTDLDQMEVGDIFILHILGKNLAYKVDQIKTVLPDETSELDIVEGEDLVTLVTCTPYGVNTHRLLVRGSRTEYVEEEESNETIPQKLAKTDPKKVLAAGGIVLVILILLVYLVVRRSGKKRVSGEKEEAEKNGKEN</sequence>
<dbReference type="InterPro" id="IPR023365">
    <property type="entry name" value="Sortase_dom-sf"/>
</dbReference>
<dbReference type="Gene3D" id="2.40.260.10">
    <property type="entry name" value="Sortase"/>
    <property type="match status" value="1"/>
</dbReference>
<dbReference type="InterPro" id="IPR005754">
    <property type="entry name" value="Sortase"/>
</dbReference>
<evidence type="ECO:0000313" key="3">
    <source>
        <dbReference type="EMBL" id="MEQ2372300.1"/>
    </source>
</evidence>
<keyword evidence="2" id="KW-1133">Transmembrane helix</keyword>
<keyword evidence="4" id="KW-1185">Reference proteome</keyword>
<feature type="transmembrane region" description="Helical" evidence="2">
    <location>
        <begin position="260"/>
        <end position="279"/>
    </location>
</feature>
<accession>A0ABV1BI61</accession>
<dbReference type="InterPro" id="IPR042002">
    <property type="entry name" value="Sortase_C"/>
</dbReference>
<dbReference type="NCBIfam" id="TIGR01076">
    <property type="entry name" value="sortase_fam"/>
    <property type="match status" value="1"/>
</dbReference>
<gene>
    <name evidence="3" type="ORF">WMO28_15465</name>
</gene>
<dbReference type="EMBL" id="JBBMEJ010000026">
    <property type="protein sequence ID" value="MEQ2372300.1"/>
    <property type="molecule type" value="Genomic_DNA"/>
</dbReference>
<name>A0ABV1BI61_9FIRM</name>
<organism evidence="3 4">
    <name type="scientific">Blautia aquisgranensis</name>
    <dbReference type="NCBI Taxonomy" id="3133153"/>
    <lineage>
        <taxon>Bacteria</taxon>
        <taxon>Bacillati</taxon>
        <taxon>Bacillota</taxon>
        <taxon>Clostridia</taxon>
        <taxon>Lachnospirales</taxon>
        <taxon>Lachnospiraceae</taxon>
        <taxon>Blautia</taxon>
    </lineage>
</organism>
<evidence type="ECO:0000256" key="1">
    <source>
        <dbReference type="ARBA" id="ARBA00022801"/>
    </source>
</evidence>
<dbReference type="CDD" id="cd05827">
    <property type="entry name" value="Sortase_C"/>
    <property type="match status" value="1"/>
</dbReference>